<evidence type="ECO:0000256" key="5">
    <source>
        <dbReference type="ARBA" id="ARBA00022764"/>
    </source>
</evidence>
<dbReference type="SUPFAM" id="SSF46626">
    <property type="entry name" value="Cytochrome c"/>
    <property type="match status" value="2"/>
</dbReference>
<dbReference type="InterPro" id="IPR036909">
    <property type="entry name" value="Cyt_c-like_dom_sf"/>
</dbReference>
<keyword evidence="2 8" id="KW-0349">Heme</keyword>
<sequence length="348" mass="38544">MKNTMLILVLFLLSSCKGNKDKQGTDIPLIPVFTELQNKAKAIFGVLPGWVDSPISPITDEKVQLGKTLYFDPVLSKNGTQSCNTCHNLSTYGVDNKSFSPGDAEGTIGVRNSPSTLNAALHTAQFWDGRAKTLEEQAGKPILNPIEMGIPDEKFAIERLKNSEKYRKMFASAFPEDKDPVNWNNLTIAIGAFERKLITPSRFDKYIAGDDKAITDKEKQGLQDFIDVGCITCHTGPALGGNSFQKFGVYKEYWKETKSAKIDAGKSDISKNDAEKYMFKVPSLRNIAKTAPYFHDGSVKDLKEAIRIMGKIQLDKELTPDQVDNIFAFFGSLTGELNPELAKAPQYP</sequence>
<gene>
    <name evidence="10" type="ORF">FOB44_18815</name>
</gene>
<dbReference type="InterPro" id="IPR004852">
    <property type="entry name" value="Di-haem_cyt_c_peroxidsae"/>
</dbReference>
<evidence type="ECO:0000313" key="10">
    <source>
        <dbReference type="EMBL" id="QIY92578.1"/>
    </source>
</evidence>
<dbReference type="RefSeq" id="WP_168239460.1">
    <property type="nucleotide sequence ID" value="NZ_CP050995.1"/>
</dbReference>
<dbReference type="InterPro" id="IPR009056">
    <property type="entry name" value="Cyt_c-like_dom"/>
</dbReference>
<protein>
    <submittedName>
        <fullName evidence="10">Cytochrome-c peroxidase</fullName>
    </submittedName>
</protein>
<evidence type="ECO:0000256" key="2">
    <source>
        <dbReference type="ARBA" id="ARBA00022617"/>
    </source>
</evidence>
<dbReference type="InterPro" id="IPR026259">
    <property type="entry name" value="MauG/Cytc_peroxidase"/>
</dbReference>
<dbReference type="EMBL" id="CP050995">
    <property type="protein sequence ID" value="QIY92578.1"/>
    <property type="molecule type" value="Genomic_DNA"/>
</dbReference>
<evidence type="ECO:0000313" key="11">
    <source>
        <dbReference type="Proteomes" id="UP000501570"/>
    </source>
</evidence>
<keyword evidence="6" id="KW-0560">Oxidoreductase</keyword>
<evidence type="ECO:0000256" key="8">
    <source>
        <dbReference type="PROSITE-ProRule" id="PRU00433"/>
    </source>
</evidence>
<keyword evidence="5" id="KW-0574">Periplasm</keyword>
<evidence type="ECO:0000256" key="1">
    <source>
        <dbReference type="ARBA" id="ARBA00004418"/>
    </source>
</evidence>
<dbReference type="PROSITE" id="PS51007">
    <property type="entry name" value="CYTC"/>
    <property type="match status" value="1"/>
</dbReference>
<evidence type="ECO:0000256" key="6">
    <source>
        <dbReference type="ARBA" id="ARBA00023002"/>
    </source>
</evidence>
<feature type="domain" description="Cytochrome c" evidence="9">
    <location>
        <begin position="216"/>
        <end position="334"/>
    </location>
</feature>
<dbReference type="PANTHER" id="PTHR30600:SF7">
    <property type="entry name" value="CYTOCHROME C PEROXIDASE-RELATED"/>
    <property type="match status" value="1"/>
</dbReference>
<comment type="subcellular location">
    <subcellularLocation>
        <location evidence="1">Periplasm</location>
    </subcellularLocation>
</comment>
<keyword evidence="3 8" id="KW-0479">Metal-binding</keyword>
<evidence type="ECO:0000256" key="7">
    <source>
        <dbReference type="ARBA" id="ARBA00023004"/>
    </source>
</evidence>
<evidence type="ECO:0000256" key="3">
    <source>
        <dbReference type="ARBA" id="ARBA00022723"/>
    </source>
</evidence>
<dbReference type="Proteomes" id="UP000501570">
    <property type="component" value="Chromosome"/>
</dbReference>
<keyword evidence="10" id="KW-0575">Peroxidase</keyword>
<dbReference type="GO" id="GO:0004601">
    <property type="term" value="F:peroxidase activity"/>
    <property type="evidence" value="ECO:0007669"/>
    <property type="project" value="UniProtKB-KW"/>
</dbReference>
<evidence type="ECO:0000256" key="4">
    <source>
        <dbReference type="ARBA" id="ARBA00022729"/>
    </source>
</evidence>
<organism evidence="10 11">
    <name type="scientific">Chryseobacterium gallinarum</name>
    <dbReference type="NCBI Taxonomy" id="1324352"/>
    <lineage>
        <taxon>Bacteria</taxon>
        <taxon>Pseudomonadati</taxon>
        <taxon>Bacteroidota</taxon>
        <taxon>Flavobacteriia</taxon>
        <taxon>Flavobacteriales</taxon>
        <taxon>Weeksellaceae</taxon>
        <taxon>Chryseobacterium group</taxon>
        <taxon>Chryseobacterium</taxon>
    </lineage>
</organism>
<reference evidence="10 11" key="1">
    <citation type="submission" date="2019-09" db="EMBL/GenBank/DDBJ databases">
        <title>FDA dAtabase for Regulatory Grade micrObial Sequences (FDA-ARGOS): Supporting development and validation of Infectious Disease Dx tests.</title>
        <authorList>
            <person name="Sciortino C."/>
            <person name="Tallon L."/>
            <person name="Sadzewicz L."/>
            <person name="Vavikolanu K."/>
            <person name="Mehta A."/>
            <person name="Aluvathingal J."/>
            <person name="Nadendla S."/>
            <person name="Nandy P."/>
            <person name="Geyer C."/>
            <person name="Yan Y."/>
            <person name="Sichtig H."/>
        </authorList>
    </citation>
    <scope>NUCLEOTIDE SEQUENCE [LARGE SCALE GENOMIC DNA]</scope>
    <source>
        <strain evidence="10 11">FDAARGOS_636</strain>
    </source>
</reference>
<dbReference type="PANTHER" id="PTHR30600">
    <property type="entry name" value="CYTOCHROME C PEROXIDASE-RELATED"/>
    <property type="match status" value="1"/>
</dbReference>
<proteinExistence type="predicted"/>
<keyword evidence="7 8" id="KW-0408">Iron</keyword>
<keyword evidence="11" id="KW-1185">Reference proteome</keyword>
<name>A0ABX6KVE0_CHRGL</name>
<dbReference type="Pfam" id="PF03150">
    <property type="entry name" value="CCP_MauG"/>
    <property type="match status" value="1"/>
</dbReference>
<keyword evidence="4" id="KW-0732">Signal</keyword>
<evidence type="ECO:0000259" key="9">
    <source>
        <dbReference type="PROSITE" id="PS51007"/>
    </source>
</evidence>
<dbReference type="PROSITE" id="PS51257">
    <property type="entry name" value="PROKAR_LIPOPROTEIN"/>
    <property type="match status" value="1"/>
</dbReference>
<accession>A0ABX6KVE0</accession>
<dbReference type="PIRSF" id="PIRSF000294">
    <property type="entry name" value="Cytochrome-c_peroxidase"/>
    <property type="match status" value="1"/>
</dbReference>
<dbReference type="InterPro" id="IPR051395">
    <property type="entry name" value="Cytochrome_c_Peroxidase/MauG"/>
</dbReference>
<dbReference type="Gene3D" id="1.10.760.10">
    <property type="entry name" value="Cytochrome c-like domain"/>
    <property type="match status" value="2"/>
</dbReference>